<feature type="compositionally biased region" description="Polar residues" evidence="9">
    <location>
        <begin position="76"/>
        <end position="94"/>
    </location>
</feature>
<protein>
    <recommendedName>
        <fullName evidence="8">Regulator of SigK</fullName>
    </recommendedName>
    <alternativeName>
        <fullName evidence="7">Sigma-K anti-sigma factor RskA</fullName>
    </alternativeName>
</protein>
<evidence type="ECO:0000313" key="13">
    <source>
        <dbReference type="Proteomes" id="UP000601361"/>
    </source>
</evidence>
<evidence type="ECO:0000256" key="3">
    <source>
        <dbReference type="ARBA" id="ARBA00022475"/>
    </source>
</evidence>
<keyword evidence="6 10" id="KW-0472">Membrane</keyword>
<evidence type="ECO:0000256" key="6">
    <source>
        <dbReference type="ARBA" id="ARBA00023136"/>
    </source>
</evidence>
<comment type="subcellular location">
    <subcellularLocation>
        <location evidence="2">Cell membrane</location>
    </subcellularLocation>
    <subcellularLocation>
        <location evidence="1">Membrane</location>
        <topology evidence="1">Single-pass membrane protein</topology>
    </subcellularLocation>
</comment>
<feature type="region of interest" description="Disordered" evidence="9">
    <location>
        <begin position="76"/>
        <end position="99"/>
    </location>
</feature>
<dbReference type="InterPro" id="IPR018764">
    <property type="entry name" value="RskA_C"/>
</dbReference>
<dbReference type="Gene3D" id="1.10.10.1320">
    <property type="entry name" value="Anti-sigma factor, zinc-finger domain"/>
    <property type="match status" value="1"/>
</dbReference>
<feature type="transmembrane region" description="Helical" evidence="10">
    <location>
        <begin position="132"/>
        <end position="152"/>
    </location>
</feature>
<dbReference type="PANTHER" id="PTHR37461:SF1">
    <property type="entry name" value="ANTI-SIGMA-K FACTOR RSKA"/>
    <property type="match status" value="1"/>
</dbReference>
<dbReference type="InterPro" id="IPR051474">
    <property type="entry name" value="Anti-sigma-K/W_factor"/>
</dbReference>
<sequence>MNIQEYIESGILEEYALGVLNEVERAEVERIARQHPEINRELKTVIASLDAYAEAHALTPPPDMRERVLTGWQQAIQAPEQNTSRPSTDDGSTQPRMVASAPVAAAPAATPAGEAVVRQMPVETANGSRTRWLIAASVALLVLSALGNFLLYSRLRETEANLEVAQTEQSRYAATQKAALNERDQQLSVLRNQAFRTVDLKGTPKAPDALARVYYNPQTKAVYVDVRNLPAPPTGKQYQLWALDNGKPVDAGVLASATASGDSIQQMKDIASAQAFAMTVEDAGGVASPTLSTMTVIGNL</sequence>
<evidence type="ECO:0000256" key="8">
    <source>
        <dbReference type="ARBA" id="ARBA00030803"/>
    </source>
</evidence>
<feature type="domain" description="Anti-sigma K factor RskA C-terminal" evidence="11">
    <location>
        <begin position="135"/>
        <end position="294"/>
    </location>
</feature>
<evidence type="ECO:0000256" key="10">
    <source>
        <dbReference type="SAM" id="Phobius"/>
    </source>
</evidence>
<organism evidence="12 13">
    <name type="scientific">Hymenobacter glacieicola</name>
    <dbReference type="NCBI Taxonomy" id="1562124"/>
    <lineage>
        <taxon>Bacteria</taxon>
        <taxon>Pseudomonadati</taxon>
        <taxon>Bacteroidota</taxon>
        <taxon>Cytophagia</taxon>
        <taxon>Cytophagales</taxon>
        <taxon>Hymenobacteraceae</taxon>
        <taxon>Hymenobacter</taxon>
    </lineage>
</organism>
<comment type="caution">
    <text evidence="12">The sequence shown here is derived from an EMBL/GenBank/DDBJ whole genome shotgun (WGS) entry which is preliminary data.</text>
</comment>
<evidence type="ECO:0000256" key="4">
    <source>
        <dbReference type="ARBA" id="ARBA00022692"/>
    </source>
</evidence>
<evidence type="ECO:0000256" key="1">
    <source>
        <dbReference type="ARBA" id="ARBA00004167"/>
    </source>
</evidence>
<dbReference type="Proteomes" id="UP000601361">
    <property type="component" value="Unassembled WGS sequence"/>
</dbReference>
<evidence type="ECO:0000259" key="11">
    <source>
        <dbReference type="Pfam" id="PF10099"/>
    </source>
</evidence>
<evidence type="ECO:0000256" key="5">
    <source>
        <dbReference type="ARBA" id="ARBA00022989"/>
    </source>
</evidence>
<keyword evidence="13" id="KW-1185">Reference proteome</keyword>
<gene>
    <name evidence="12" type="ORF">GCM10011378_18980</name>
</gene>
<keyword evidence="3" id="KW-1003">Cell membrane</keyword>
<accession>A0ABQ1WRP0</accession>
<evidence type="ECO:0000256" key="2">
    <source>
        <dbReference type="ARBA" id="ARBA00004236"/>
    </source>
</evidence>
<dbReference type="InterPro" id="IPR041916">
    <property type="entry name" value="Anti_sigma_zinc_sf"/>
</dbReference>
<dbReference type="Pfam" id="PF10099">
    <property type="entry name" value="RskA_C"/>
    <property type="match status" value="1"/>
</dbReference>
<evidence type="ECO:0000256" key="9">
    <source>
        <dbReference type="SAM" id="MobiDB-lite"/>
    </source>
</evidence>
<keyword evidence="4 10" id="KW-0812">Transmembrane</keyword>
<dbReference type="PANTHER" id="PTHR37461">
    <property type="entry name" value="ANTI-SIGMA-K FACTOR RSKA"/>
    <property type="match status" value="1"/>
</dbReference>
<evidence type="ECO:0000313" key="12">
    <source>
        <dbReference type="EMBL" id="GGG42809.1"/>
    </source>
</evidence>
<reference evidence="13" key="1">
    <citation type="journal article" date="2019" name="Int. J. Syst. Evol. Microbiol.">
        <title>The Global Catalogue of Microorganisms (GCM) 10K type strain sequencing project: providing services to taxonomists for standard genome sequencing and annotation.</title>
        <authorList>
            <consortium name="The Broad Institute Genomics Platform"/>
            <consortium name="The Broad Institute Genome Sequencing Center for Infectious Disease"/>
            <person name="Wu L."/>
            <person name="Ma J."/>
        </authorList>
    </citation>
    <scope>NUCLEOTIDE SEQUENCE [LARGE SCALE GENOMIC DNA]</scope>
    <source>
        <strain evidence="13">CGMCC 1.12990</strain>
    </source>
</reference>
<dbReference type="EMBL" id="BMGS01000004">
    <property type="protein sequence ID" value="GGG42809.1"/>
    <property type="molecule type" value="Genomic_DNA"/>
</dbReference>
<keyword evidence="5 10" id="KW-1133">Transmembrane helix</keyword>
<name>A0ABQ1WRP0_9BACT</name>
<dbReference type="RefSeq" id="WP_188557584.1">
    <property type="nucleotide sequence ID" value="NZ_BMGS01000004.1"/>
</dbReference>
<proteinExistence type="predicted"/>
<evidence type="ECO:0000256" key="7">
    <source>
        <dbReference type="ARBA" id="ARBA00029829"/>
    </source>
</evidence>